<feature type="signal peptide" evidence="1">
    <location>
        <begin position="1"/>
        <end position="33"/>
    </location>
</feature>
<organism evidence="2">
    <name type="scientific">Panicum hallii</name>
    <dbReference type="NCBI Taxonomy" id="206008"/>
    <lineage>
        <taxon>Eukaryota</taxon>
        <taxon>Viridiplantae</taxon>
        <taxon>Streptophyta</taxon>
        <taxon>Embryophyta</taxon>
        <taxon>Tracheophyta</taxon>
        <taxon>Spermatophyta</taxon>
        <taxon>Magnoliopsida</taxon>
        <taxon>Liliopsida</taxon>
        <taxon>Poales</taxon>
        <taxon>Poaceae</taxon>
        <taxon>PACMAD clade</taxon>
        <taxon>Panicoideae</taxon>
        <taxon>Panicodae</taxon>
        <taxon>Paniceae</taxon>
        <taxon>Panicinae</taxon>
        <taxon>Panicum</taxon>
        <taxon>Panicum sect. Panicum</taxon>
    </lineage>
</organism>
<evidence type="ECO:0000313" key="2">
    <source>
        <dbReference type="EMBL" id="PAN44980.1"/>
    </source>
</evidence>
<sequence>MEEITQSSSTRTTPQPWAMAMSPLLTLHLLVLATTTMAPATPPTAHFLGVSYGTLGDNLPPPPPSGSTTPTPPSWPRAAAALGLVFVPSIPNELIPSLAASQRVADAWVSNSLLPFRRSSGLPGMPRGGACRRRARSVAMSLDGTFTQDPLFRIATMIRDPIFCQVPPGSDRD</sequence>
<gene>
    <name evidence="2" type="ORF">PAHAL_9G085800</name>
</gene>
<keyword evidence="1" id="KW-0732">Signal</keyword>
<dbReference type="AlphaFoldDB" id="A0A2S3II48"/>
<name>A0A2S3II48_9POAL</name>
<evidence type="ECO:0000256" key="1">
    <source>
        <dbReference type="SAM" id="SignalP"/>
    </source>
</evidence>
<evidence type="ECO:0008006" key="3">
    <source>
        <dbReference type="Google" id="ProtNLM"/>
    </source>
</evidence>
<dbReference type="EMBL" id="CM008054">
    <property type="protein sequence ID" value="PAN44980.1"/>
    <property type="molecule type" value="Genomic_DNA"/>
</dbReference>
<dbReference type="Proteomes" id="UP000243499">
    <property type="component" value="Chromosome 9"/>
</dbReference>
<reference evidence="2" key="1">
    <citation type="submission" date="2018-04" db="EMBL/GenBank/DDBJ databases">
        <title>WGS assembly of Panicum hallii.</title>
        <authorList>
            <person name="Lovell J."/>
            <person name="Jenkins J."/>
            <person name="Lowry D."/>
            <person name="Mamidi S."/>
            <person name="Sreedasyam A."/>
            <person name="Weng X."/>
            <person name="Barry K."/>
            <person name="Bonette J."/>
            <person name="Campitelli B."/>
            <person name="Daum C."/>
            <person name="Gordon S."/>
            <person name="Gould B."/>
            <person name="Lipzen A."/>
            <person name="Macqueen A."/>
            <person name="Palacio-Mejia J."/>
            <person name="Plott C."/>
            <person name="Shakirov E."/>
            <person name="Shu S."/>
            <person name="Yoshinaga Y."/>
            <person name="Zane M."/>
            <person name="Rokhsar D."/>
            <person name="Grimwood J."/>
            <person name="Schmutz J."/>
            <person name="Juenger T."/>
        </authorList>
    </citation>
    <scope>NUCLEOTIDE SEQUENCE [LARGE SCALE GENOMIC DNA]</scope>
    <source>
        <strain evidence="2">FIL2</strain>
    </source>
</reference>
<dbReference type="Gramene" id="PAN44980">
    <property type="protein sequence ID" value="PAN44980"/>
    <property type="gene ID" value="PAHAL_9G085800"/>
</dbReference>
<proteinExistence type="predicted"/>
<feature type="chain" id="PRO_5015639342" description="Glucan endo-1,3-beta-D-glucosidase" evidence="1">
    <location>
        <begin position="34"/>
        <end position="173"/>
    </location>
</feature>
<accession>A0A2S3II48</accession>
<protein>
    <recommendedName>
        <fullName evidence="3">Glucan endo-1,3-beta-D-glucosidase</fullName>
    </recommendedName>
</protein>